<dbReference type="PANTHER" id="PTHR36529:SF1">
    <property type="entry name" value="GLYCOSYLTRANSFERASE"/>
    <property type="match status" value="1"/>
</dbReference>
<evidence type="ECO:0000313" key="2">
    <source>
        <dbReference type="Proteomes" id="UP000199345"/>
    </source>
</evidence>
<proteinExistence type="predicted"/>
<organism evidence="1 2">
    <name type="scientific">Nitrosomonas marina</name>
    <dbReference type="NCBI Taxonomy" id="917"/>
    <lineage>
        <taxon>Bacteria</taxon>
        <taxon>Pseudomonadati</taxon>
        <taxon>Pseudomonadota</taxon>
        <taxon>Betaproteobacteria</taxon>
        <taxon>Nitrosomonadales</taxon>
        <taxon>Nitrosomonadaceae</taxon>
        <taxon>Nitrosomonas</taxon>
    </lineage>
</organism>
<dbReference type="SUPFAM" id="SSF53448">
    <property type="entry name" value="Nucleotide-diphospho-sugar transferases"/>
    <property type="match status" value="1"/>
</dbReference>
<gene>
    <name evidence="1" type="ORF">SAMN05216326_11559</name>
</gene>
<dbReference type="OrthoDB" id="9798250at2"/>
<name>A0A1I0CML2_9PROT</name>
<evidence type="ECO:0008006" key="3">
    <source>
        <dbReference type="Google" id="ProtNLM"/>
    </source>
</evidence>
<dbReference type="AlphaFoldDB" id="A0A1I0CML2"/>
<sequence>MDTTLVLVHKKPQLGIGKQRLAARFGRERTLQIAQALLNCAIEDALAWPGPVVLAPADERDKSWAWEQASQSGFSPRIIPQVSGNLGQRLNALDTMLRKQNTTRLVFIGSDAPGISETDYVAVRSHLCNSDAVLMPAVDGGVVLMANRCAWPDLSMLPWSTDCLGVALASCCRAEMDTVSILNESYDIDEPDDFFRLLRLLENDERPARLALYTLVTDVASALNINPDCYHA</sequence>
<dbReference type="Pfam" id="PF09837">
    <property type="entry name" value="DUF2064"/>
    <property type="match status" value="1"/>
</dbReference>
<dbReference type="EMBL" id="FOIA01000015">
    <property type="protein sequence ID" value="SET20725.1"/>
    <property type="molecule type" value="Genomic_DNA"/>
</dbReference>
<dbReference type="Proteomes" id="UP000199345">
    <property type="component" value="Unassembled WGS sequence"/>
</dbReference>
<dbReference type="Gene3D" id="3.90.550.10">
    <property type="entry name" value="Spore Coat Polysaccharide Biosynthesis Protein SpsA, Chain A"/>
    <property type="match status" value="1"/>
</dbReference>
<keyword evidence="2" id="KW-1185">Reference proteome</keyword>
<evidence type="ECO:0000313" key="1">
    <source>
        <dbReference type="EMBL" id="SET20725.1"/>
    </source>
</evidence>
<dbReference type="PANTHER" id="PTHR36529">
    <property type="entry name" value="SLL1095 PROTEIN"/>
    <property type="match status" value="1"/>
</dbReference>
<protein>
    <recommendedName>
        <fullName evidence="3">DUF2064 domain-containing protein</fullName>
    </recommendedName>
</protein>
<accession>A0A1I0CML2</accession>
<dbReference type="InterPro" id="IPR029044">
    <property type="entry name" value="Nucleotide-diphossugar_trans"/>
</dbReference>
<dbReference type="RefSeq" id="WP_090658592.1">
    <property type="nucleotide sequence ID" value="NZ_FOIA01000015.1"/>
</dbReference>
<dbReference type="InterPro" id="IPR018641">
    <property type="entry name" value="Trfase_1_rSAM/seldom-assoc"/>
</dbReference>
<reference evidence="2" key="1">
    <citation type="submission" date="2016-10" db="EMBL/GenBank/DDBJ databases">
        <authorList>
            <person name="Varghese N."/>
            <person name="Submissions S."/>
        </authorList>
    </citation>
    <scope>NUCLEOTIDE SEQUENCE [LARGE SCALE GENOMIC DNA]</scope>
    <source>
        <strain evidence="2">Nm71</strain>
    </source>
</reference>